<dbReference type="EMBL" id="MVBM01000009">
    <property type="protein sequence ID" value="OOK66361.1"/>
    <property type="molecule type" value="Genomic_DNA"/>
</dbReference>
<evidence type="ECO:0000313" key="2">
    <source>
        <dbReference type="Proteomes" id="UP000189229"/>
    </source>
</evidence>
<sequence>MDNRFSMLDARTQTSADEQYATKVQEFFSAGEGDILAKLKNFAKFVPRQTMATFLAKNEIFKQIVDVHGHIIECGVFMGGGLMTWAQLSAIYEPYNHTRRIVGFDTFAGFPSLADQDATAADATLSFAKVGGLAVQGIEDDIRHAVSLYDLNRPLGHIDRVELVKGDAQQTIPAYLEDNQHTVVALLYLDFDLFEPTLAAIRTFLPRMPKGAVLAFDELNQKYWPGETLAVLESAGIRNLRIRRFPFTPQISYAVLD</sequence>
<dbReference type="GO" id="GO:0032259">
    <property type="term" value="P:methylation"/>
    <property type="evidence" value="ECO:0007669"/>
    <property type="project" value="UniProtKB-KW"/>
</dbReference>
<name>A0A1V3WJA6_MYCKA</name>
<dbReference type="PANTHER" id="PTHR40036:SF1">
    <property type="entry name" value="MACROCIN O-METHYLTRANSFERASE"/>
    <property type="match status" value="1"/>
</dbReference>
<evidence type="ECO:0000313" key="1">
    <source>
        <dbReference type="EMBL" id="OOK66361.1"/>
    </source>
</evidence>
<organism evidence="1 2">
    <name type="scientific">Mycobacterium kansasii</name>
    <dbReference type="NCBI Taxonomy" id="1768"/>
    <lineage>
        <taxon>Bacteria</taxon>
        <taxon>Bacillati</taxon>
        <taxon>Actinomycetota</taxon>
        <taxon>Actinomycetes</taxon>
        <taxon>Mycobacteriales</taxon>
        <taxon>Mycobacteriaceae</taxon>
        <taxon>Mycobacterium</taxon>
    </lineage>
</organism>
<dbReference type="Pfam" id="PF05711">
    <property type="entry name" value="TylF"/>
    <property type="match status" value="1"/>
</dbReference>
<dbReference type="PANTHER" id="PTHR40036">
    <property type="entry name" value="MACROCIN O-METHYLTRANSFERASE"/>
    <property type="match status" value="1"/>
</dbReference>
<dbReference type="Gene3D" id="3.40.50.150">
    <property type="entry name" value="Vaccinia Virus protein VP39"/>
    <property type="match status" value="1"/>
</dbReference>
<reference evidence="1 2" key="1">
    <citation type="submission" date="2017-02" db="EMBL/GenBank/DDBJ databases">
        <title>Complete genome sequences of Mycobacterium kansasii strains isolated from rhesus macaques.</title>
        <authorList>
            <person name="Panda A."/>
            <person name="Nagaraj S."/>
            <person name="Zhao X."/>
            <person name="Tettelin H."/>
            <person name="Detolla L.J."/>
        </authorList>
    </citation>
    <scope>NUCLEOTIDE SEQUENCE [LARGE SCALE GENOMIC DNA]</scope>
    <source>
        <strain evidence="1 2">11-3813</strain>
    </source>
</reference>
<protein>
    <submittedName>
        <fullName evidence="1">Macrocin-O-methyltransferase family protein</fullName>
    </submittedName>
</protein>
<dbReference type="RefSeq" id="WP_023373466.1">
    <property type="nucleotide sequence ID" value="NZ_BLYZ01000001.1"/>
</dbReference>
<dbReference type="GO" id="GO:0008168">
    <property type="term" value="F:methyltransferase activity"/>
    <property type="evidence" value="ECO:0007669"/>
    <property type="project" value="UniProtKB-KW"/>
</dbReference>
<dbReference type="AlphaFoldDB" id="A0A1V3WJA6"/>
<dbReference type="SUPFAM" id="SSF53335">
    <property type="entry name" value="S-adenosyl-L-methionine-dependent methyltransferases"/>
    <property type="match status" value="1"/>
</dbReference>
<keyword evidence="1" id="KW-0489">Methyltransferase</keyword>
<dbReference type="InterPro" id="IPR008884">
    <property type="entry name" value="TylF_MeTrfase"/>
</dbReference>
<keyword evidence="1" id="KW-0808">Transferase</keyword>
<proteinExistence type="predicted"/>
<dbReference type="Proteomes" id="UP000189229">
    <property type="component" value="Unassembled WGS sequence"/>
</dbReference>
<dbReference type="GeneID" id="29697106"/>
<dbReference type="InterPro" id="IPR029063">
    <property type="entry name" value="SAM-dependent_MTases_sf"/>
</dbReference>
<gene>
    <name evidence="1" type="ORF">BZL30_8299</name>
</gene>
<accession>A0A1V3WJA6</accession>
<comment type="caution">
    <text evidence="1">The sequence shown here is derived from an EMBL/GenBank/DDBJ whole genome shotgun (WGS) entry which is preliminary data.</text>
</comment>